<evidence type="ECO:0008006" key="4">
    <source>
        <dbReference type="Google" id="ProtNLM"/>
    </source>
</evidence>
<evidence type="ECO:0000313" key="3">
    <source>
        <dbReference type="Proteomes" id="UP001162131"/>
    </source>
</evidence>
<gene>
    <name evidence="2" type="ORF">BSTOLATCC_MIC1593</name>
</gene>
<dbReference type="AlphaFoldDB" id="A0AAU9IF03"/>
<sequence length="300" mass="33686">MEKSIHQGDIGPTIYKSRSQYGFRTHPTKFNSCPNGSLENTSSYAIPSLKGSKIGKKAILSHRTSVKVSKPIGNISYNLNKGNSSTEPSKPKRVPYSIIHMNDFIRSYSSKSVLALTRKRSKCNTSIPLGKTQTQPIYNFSNQSLFGLKDHFIPLFSCTTLPMNPKNEFSRSISPIPNLDGKNGSKVNEIKLDFKGYDAKSDIKVEGELKQDCSIDKSDPDLISEQNIEKYAEIDLKFPNNEKLRRAIKGISSKRIISRPKTSSMDLRRPSTRRRSVATNYGDAESDELTGWDNLNIRLM</sequence>
<dbReference type="Proteomes" id="UP001162131">
    <property type="component" value="Unassembled WGS sequence"/>
</dbReference>
<comment type="caution">
    <text evidence="2">The sequence shown here is derived from an EMBL/GenBank/DDBJ whole genome shotgun (WGS) entry which is preliminary data.</text>
</comment>
<feature type="region of interest" description="Disordered" evidence="1">
    <location>
        <begin position="260"/>
        <end position="280"/>
    </location>
</feature>
<protein>
    <recommendedName>
        <fullName evidence="4">Exophilin 5</fullName>
    </recommendedName>
</protein>
<dbReference type="EMBL" id="CAJZBQ010000002">
    <property type="protein sequence ID" value="CAG9310753.1"/>
    <property type="molecule type" value="Genomic_DNA"/>
</dbReference>
<accession>A0AAU9IF03</accession>
<organism evidence="2 3">
    <name type="scientific">Blepharisma stoltei</name>
    <dbReference type="NCBI Taxonomy" id="1481888"/>
    <lineage>
        <taxon>Eukaryota</taxon>
        <taxon>Sar</taxon>
        <taxon>Alveolata</taxon>
        <taxon>Ciliophora</taxon>
        <taxon>Postciliodesmatophora</taxon>
        <taxon>Heterotrichea</taxon>
        <taxon>Heterotrichida</taxon>
        <taxon>Blepharismidae</taxon>
        <taxon>Blepharisma</taxon>
    </lineage>
</organism>
<evidence type="ECO:0000256" key="1">
    <source>
        <dbReference type="SAM" id="MobiDB-lite"/>
    </source>
</evidence>
<keyword evidence="3" id="KW-1185">Reference proteome</keyword>
<proteinExistence type="predicted"/>
<evidence type="ECO:0000313" key="2">
    <source>
        <dbReference type="EMBL" id="CAG9310753.1"/>
    </source>
</evidence>
<name>A0AAU9IF03_9CILI</name>
<reference evidence="2" key="1">
    <citation type="submission" date="2021-09" db="EMBL/GenBank/DDBJ databases">
        <authorList>
            <consortium name="AG Swart"/>
            <person name="Singh M."/>
            <person name="Singh A."/>
            <person name="Seah K."/>
            <person name="Emmerich C."/>
        </authorList>
    </citation>
    <scope>NUCLEOTIDE SEQUENCE</scope>
    <source>
        <strain evidence="2">ATCC30299</strain>
    </source>
</reference>